<gene>
    <name evidence="6" type="ORF">LTLLF_142780</name>
</gene>
<dbReference type="GO" id="GO:0005789">
    <property type="term" value="C:endoplasmic reticulum membrane"/>
    <property type="evidence" value="ECO:0007669"/>
    <property type="project" value="TreeGrafter"/>
</dbReference>
<feature type="domain" description="IRG-type G" evidence="5">
    <location>
        <begin position="450"/>
        <end position="632"/>
    </location>
</feature>
<reference evidence="6" key="1">
    <citation type="submission" date="2020-03" db="EMBL/GenBank/DDBJ databases">
        <title>Studies in the Genomics of Life Span.</title>
        <authorList>
            <person name="Glass D."/>
        </authorList>
    </citation>
    <scope>NUCLEOTIDE SEQUENCE</scope>
    <source>
        <strain evidence="6">LTLLF</strain>
        <tissue evidence="6">Muscle</tissue>
    </source>
</reference>
<dbReference type="GO" id="GO:0003924">
    <property type="term" value="F:GTPase activity"/>
    <property type="evidence" value="ECO:0007669"/>
    <property type="project" value="TreeGrafter"/>
</dbReference>
<evidence type="ECO:0000256" key="3">
    <source>
        <dbReference type="ARBA" id="ARBA00022801"/>
    </source>
</evidence>
<dbReference type="PANTHER" id="PTHR32341:SF4">
    <property type="entry name" value="INTERFERON-GAMMA-INDUCIBLE GTPASE IFGGA3 PROTEIN-RELATED"/>
    <property type="match status" value="1"/>
</dbReference>
<comment type="similarity">
    <text evidence="1">Belongs to the TRAFAC class dynamin-like GTPase superfamily. IRG family.</text>
</comment>
<evidence type="ECO:0000313" key="7">
    <source>
        <dbReference type="Proteomes" id="UP000710432"/>
    </source>
</evidence>
<evidence type="ECO:0000256" key="2">
    <source>
        <dbReference type="ARBA" id="ARBA00022741"/>
    </source>
</evidence>
<evidence type="ECO:0000259" key="5">
    <source>
        <dbReference type="PROSITE" id="PS51716"/>
    </source>
</evidence>
<dbReference type="SUPFAM" id="SSF52540">
    <property type="entry name" value="P-loop containing nucleoside triphosphate hydrolases"/>
    <property type="match status" value="2"/>
</dbReference>
<dbReference type="CDD" id="cd04104">
    <property type="entry name" value="p47_IIGP_like"/>
    <property type="match status" value="2"/>
</dbReference>
<evidence type="ECO:0000313" key="6">
    <source>
        <dbReference type="EMBL" id="KAH0512855.1"/>
    </source>
</evidence>
<proteinExistence type="inferred from homology"/>
<dbReference type="GO" id="GO:0000045">
    <property type="term" value="P:autophagosome assembly"/>
    <property type="evidence" value="ECO:0007669"/>
    <property type="project" value="TreeGrafter"/>
</dbReference>
<dbReference type="GO" id="GO:0035458">
    <property type="term" value="P:cellular response to interferon-beta"/>
    <property type="evidence" value="ECO:0007669"/>
    <property type="project" value="TreeGrafter"/>
</dbReference>
<dbReference type="EMBL" id="JAATJU010021700">
    <property type="protein sequence ID" value="KAH0512855.1"/>
    <property type="molecule type" value="Genomic_DNA"/>
</dbReference>
<dbReference type="Proteomes" id="UP000710432">
    <property type="component" value="Unassembled WGS sequence"/>
</dbReference>
<name>A0A8J6GKV7_MICOH</name>
<evidence type="ECO:0000256" key="4">
    <source>
        <dbReference type="ARBA" id="ARBA00023134"/>
    </source>
</evidence>
<protein>
    <submittedName>
        <fullName evidence="6">Interferon-inducible GTPase 1</fullName>
    </submittedName>
</protein>
<dbReference type="FunFam" id="3.40.50.300:FF:000541">
    <property type="entry name" value="Immunity related GTPase M"/>
    <property type="match status" value="2"/>
</dbReference>
<dbReference type="GO" id="GO:0045087">
    <property type="term" value="P:innate immune response"/>
    <property type="evidence" value="ECO:0007669"/>
    <property type="project" value="TreeGrafter"/>
</dbReference>
<evidence type="ECO:0000256" key="1">
    <source>
        <dbReference type="ARBA" id="ARBA00005429"/>
    </source>
</evidence>
<sequence length="811" mass="92401">MGQLFSDTSNNEDNGDLVSSAIKYFLKIKAETKIISQETIHLIELHLKKGNIQGANSVINNALKNIDNAPINIAVTGESGAGKSSFINALRGVGPEDQNAAEVGVTETTMMRTSYQHPKIETLVLWDLPGIGTTNFPPKDYLEKVKFQEYDFFIIVSATRLTKHELDLAKAIRFMKKNYYFVRTKVDNDLQNEMESKPRSFNKAETLQQMRSYSVNTFTQNYMDIPQIFLISNRHLSDYDFPVLMDTLIKDIPNQKRHNLMLSLPNITKAAIDRKNKSMQQYIWLEAFKAGLLATVPVVGMIRDDVEKLKEKLNHYRVLFGVDDESLQVMAKESQVPVEQLRKIIKSPYLLETEKEETLGELFLKYLEKFASANGPFSNQVMGQVNSDASKKEDNGDLVSSFTDYFKKIKAENKIISPETIHSIELHLKNGNIQGANSIIRDVLKNIDNVPINIAVTGESGAGKSSFINALREVAHDEADAAEVGVVETTMKIASYKHPKIKNLNIWDLPGVGTLKFPPKDYLKKVEFQKYDFFIIASATRFTKHEIDLAKVITLMKKNYYFVRTKVDFDVDNEKKCKPRTFDREKILQRIRNSYLDTFRENKIDEPQIFLISNHNLSDYDFPSLVDILIKDLPAQKRHNFMLSLPNITEAAIQMKYKTSKQLLWLEALKEGVLAAFPVLMSINNSELEKLKANLNHYQTLFGVDDKSLELIAKDCQVPVEKLKEKLKSHSLLTIKENETLGEYLFNCLESFLSVSGGLLATGLYFGKIFYFQFLFLDAVTEDAKVLLREAYSKEYLKLNSPTATDHDNIK</sequence>
<dbReference type="InterPro" id="IPR007743">
    <property type="entry name" value="Immunity-related_GTPase-like"/>
</dbReference>
<dbReference type="AlphaFoldDB" id="A0A8J6GKV7"/>
<dbReference type="PANTHER" id="PTHR32341">
    <property type="entry name" value="INTERFERON-INDUCIBLE GTPASE"/>
    <property type="match status" value="1"/>
</dbReference>
<dbReference type="Pfam" id="PF05049">
    <property type="entry name" value="IIGP"/>
    <property type="match status" value="2"/>
</dbReference>
<keyword evidence="2" id="KW-0547">Nucleotide-binding</keyword>
<dbReference type="InterPro" id="IPR027417">
    <property type="entry name" value="P-loop_NTPase"/>
</dbReference>
<keyword evidence="3" id="KW-0378">Hydrolase</keyword>
<accession>A0A8J6GKV7</accession>
<dbReference type="PROSITE" id="PS51716">
    <property type="entry name" value="G_IRG"/>
    <property type="match status" value="2"/>
</dbReference>
<dbReference type="InterPro" id="IPR051515">
    <property type="entry name" value="IRG"/>
</dbReference>
<feature type="domain" description="IRG-type G" evidence="5">
    <location>
        <begin position="69"/>
        <end position="251"/>
    </location>
</feature>
<dbReference type="Gene3D" id="3.40.50.300">
    <property type="entry name" value="P-loop containing nucleotide triphosphate hydrolases"/>
    <property type="match status" value="2"/>
</dbReference>
<dbReference type="InterPro" id="IPR030385">
    <property type="entry name" value="G_IRG_dom"/>
</dbReference>
<organism evidence="6 7">
    <name type="scientific">Microtus ochrogaster</name>
    <name type="common">Prairie vole</name>
    <dbReference type="NCBI Taxonomy" id="79684"/>
    <lineage>
        <taxon>Eukaryota</taxon>
        <taxon>Metazoa</taxon>
        <taxon>Chordata</taxon>
        <taxon>Craniata</taxon>
        <taxon>Vertebrata</taxon>
        <taxon>Euteleostomi</taxon>
        <taxon>Mammalia</taxon>
        <taxon>Eutheria</taxon>
        <taxon>Euarchontoglires</taxon>
        <taxon>Glires</taxon>
        <taxon>Rodentia</taxon>
        <taxon>Myomorpha</taxon>
        <taxon>Muroidea</taxon>
        <taxon>Cricetidae</taxon>
        <taxon>Arvicolinae</taxon>
        <taxon>Microtus</taxon>
    </lineage>
</organism>
<keyword evidence="4" id="KW-0342">GTP-binding</keyword>
<dbReference type="GO" id="GO:0005525">
    <property type="term" value="F:GTP binding"/>
    <property type="evidence" value="ECO:0007669"/>
    <property type="project" value="UniProtKB-KW"/>
</dbReference>
<comment type="caution">
    <text evidence="6">The sequence shown here is derived from an EMBL/GenBank/DDBJ whole genome shotgun (WGS) entry which is preliminary data.</text>
</comment>